<feature type="compositionally biased region" description="Basic residues" evidence="1">
    <location>
        <begin position="162"/>
        <end position="190"/>
    </location>
</feature>
<feature type="compositionally biased region" description="Low complexity" evidence="1">
    <location>
        <begin position="226"/>
        <end position="240"/>
    </location>
</feature>
<keyword evidence="3" id="KW-1185">Reference proteome</keyword>
<feature type="region of interest" description="Disordered" evidence="1">
    <location>
        <begin position="118"/>
        <end position="254"/>
    </location>
</feature>
<dbReference type="EMBL" id="CAUYUJ010017170">
    <property type="protein sequence ID" value="CAK0872463.1"/>
    <property type="molecule type" value="Genomic_DNA"/>
</dbReference>
<feature type="compositionally biased region" description="Basic residues" evidence="1">
    <location>
        <begin position="243"/>
        <end position="254"/>
    </location>
</feature>
<feature type="non-terminal residue" evidence="2">
    <location>
        <position position="423"/>
    </location>
</feature>
<feature type="region of interest" description="Disordered" evidence="1">
    <location>
        <begin position="270"/>
        <end position="423"/>
    </location>
</feature>
<feature type="compositionally biased region" description="Low complexity" evidence="1">
    <location>
        <begin position="126"/>
        <end position="139"/>
    </location>
</feature>
<feature type="compositionally biased region" description="Low complexity" evidence="1">
    <location>
        <begin position="387"/>
        <end position="396"/>
    </location>
</feature>
<evidence type="ECO:0000313" key="2">
    <source>
        <dbReference type="EMBL" id="CAK0872463.1"/>
    </source>
</evidence>
<name>A0ABN9VGZ8_9DINO</name>
<feature type="compositionally biased region" description="Basic residues" evidence="1">
    <location>
        <begin position="47"/>
        <end position="63"/>
    </location>
</feature>
<feature type="region of interest" description="Disordered" evidence="1">
    <location>
        <begin position="19"/>
        <end position="106"/>
    </location>
</feature>
<gene>
    <name evidence="2" type="ORF">PCOR1329_LOCUS57913</name>
</gene>
<sequence length="423" mass="43554">WRGGWPGVALAAPGAGCASVGGREGGLSGRRGELRRSGLRGVSGRGRGLRRRLPRSGRCRAARRSAGGPAGRGRCRIGLRPSPGLSAVAARRGGGVPEVPPRRAGPLGARARTLAGCLPAERRRPPSAWARGRRAPAAPRGGGLPEPLPGARGPRRAGLPARRGRRPRRRARLRPRLAPRGRAPRGRGPRPARGALPGAAAGGGGLALRQPAPRWRPRRQRGPGGSARLVAPRGAVAGPARPGPRRVFVRRRPGCGGRCRRRRLLCHRAAGPGAAPRVRGAGGRRNQAEPLPGAPGHSPGRGPPVAAAGPRESGRLRRPDRDPCGAGHSRARREALRHAGEAAGRGRPAHRAEVGRGPPGGGCQRGAQRAASHGHSGRWGPHGLDGAGARLGRSARAGGGQGSAGRRHRPDAGVRALDHPAPV</sequence>
<evidence type="ECO:0000256" key="1">
    <source>
        <dbReference type="SAM" id="MobiDB-lite"/>
    </source>
</evidence>
<evidence type="ECO:0000313" key="3">
    <source>
        <dbReference type="Proteomes" id="UP001189429"/>
    </source>
</evidence>
<feature type="compositionally biased region" description="Basic and acidic residues" evidence="1">
    <location>
        <begin position="312"/>
        <end position="323"/>
    </location>
</feature>
<organism evidence="2 3">
    <name type="scientific">Prorocentrum cordatum</name>
    <dbReference type="NCBI Taxonomy" id="2364126"/>
    <lineage>
        <taxon>Eukaryota</taxon>
        <taxon>Sar</taxon>
        <taxon>Alveolata</taxon>
        <taxon>Dinophyceae</taxon>
        <taxon>Prorocentrales</taxon>
        <taxon>Prorocentraceae</taxon>
        <taxon>Prorocentrum</taxon>
    </lineage>
</organism>
<feature type="compositionally biased region" description="Basic and acidic residues" evidence="1">
    <location>
        <begin position="410"/>
        <end position="423"/>
    </location>
</feature>
<feature type="compositionally biased region" description="Low complexity" evidence="1">
    <location>
        <begin position="149"/>
        <end position="161"/>
    </location>
</feature>
<feature type="compositionally biased region" description="Low complexity" evidence="1">
    <location>
        <begin position="270"/>
        <end position="279"/>
    </location>
</feature>
<dbReference type="Proteomes" id="UP001189429">
    <property type="component" value="Unassembled WGS sequence"/>
</dbReference>
<feature type="non-terminal residue" evidence="2">
    <location>
        <position position="1"/>
    </location>
</feature>
<protein>
    <submittedName>
        <fullName evidence="2">Uncharacterized protein</fullName>
    </submittedName>
</protein>
<reference evidence="2" key="1">
    <citation type="submission" date="2023-10" db="EMBL/GenBank/DDBJ databases">
        <authorList>
            <person name="Chen Y."/>
            <person name="Shah S."/>
            <person name="Dougan E. K."/>
            <person name="Thang M."/>
            <person name="Chan C."/>
        </authorList>
    </citation>
    <scope>NUCLEOTIDE SEQUENCE [LARGE SCALE GENOMIC DNA]</scope>
</reference>
<proteinExistence type="predicted"/>
<comment type="caution">
    <text evidence="2">The sequence shown here is derived from an EMBL/GenBank/DDBJ whole genome shotgun (WGS) entry which is preliminary data.</text>
</comment>
<accession>A0ABN9VGZ8</accession>